<dbReference type="GO" id="GO:1905897">
    <property type="term" value="P:regulation of response to endoplasmic reticulum stress"/>
    <property type="evidence" value="ECO:0007669"/>
    <property type="project" value="TreeGrafter"/>
</dbReference>
<dbReference type="GO" id="GO:0031293">
    <property type="term" value="P:membrane protein intracellular domain proteolysis"/>
    <property type="evidence" value="ECO:0007669"/>
    <property type="project" value="TreeGrafter"/>
</dbReference>
<feature type="transmembrane region" description="Helical" evidence="10">
    <location>
        <begin position="73"/>
        <end position="95"/>
    </location>
</feature>
<comment type="catalytic activity">
    <reaction evidence="1">
        <text>Cleaves several transcription factors that are type-2 transmembrane proteins within membrane-spanning domains. Known substrates include sterol regulatory element-binding protein (SREBP) -1, SREBP-2 and forms of the transcriptional activator ATF6. SREBP-2 is cleaved at the site 477-DRSRILL-|-CVLTFLCLSFNPLTSLLQWGGA-505. The residues Asn-Pro, 11 residues distal to the site of cleavage in the membrane-spanning domain, are important for cleavage by S2P endopeptidase. Replacement of either of these residues does not prevent cleavage, but there is no cleavage if both of these residues are replaced.</text>
        <dbReference type="EC" id="3.4.24.85"/>
    </reaction>
</comment>
<evidence type="ECO:0000256" key="5">
    <source>
        <dbReference type="ARBA" id="ARBA00022692"/>
    </source>
</evidence>
<dbReference type="GO" id="GO:0012505">
    <property type="term" value="C:endomembrane system"/>
    <property type="evidence" value="ECO:0007669"/>
    <property type="project" value="UniProtKB-SubCell"/>
</dbReference>
<feature type="transmembrane region" description="Helical" evidence="10">
    <location>
        <begin position="465"/>
        <end position="487"/>
    </location>
</feature>
<protein>
    <recommendedName>
        <fullName evidence="4">Membrane-bound transcription factor site-2 protease</fullName>
        <ecNumber evidence="3">3.4.24.85</ecNumber>
    </recommendedName>
    <alternativeName>
        <fullName evidence="8">Endopeptidase S2P</fullName>
    </alternativeName>
</protein>
<dbReference type="EMBL" id="OU895877">
    <property type="protein sequence ID" value="CAG9797941.1"/>
    <property type="molecule type" value="Genomic_DNA"/>
</dbReference>
<evidence type="ECO:0000256" key="4">
    <source>
        <dbReference type="ARBA" id="ARBA00014400"/>
    </source>
</evidence>
<accession>A0A9N9RIY1</accession>
<dbReference type="EC" id="3.4.24.85" evidence="3"/>
<evidence type="ECO:0000256" key="9">
    <source>
        <dbReference type="ARBA" id="ARBA00045828"/>
    </source>
</evidence>
<evidence type="ECO:0000313" key="13">
    <source>
        <dbReference type="Proteomes" id="UP001153620"/>
    </source>
</evidence>
<comment type="subcellular location">
    <subcellularLocation>
        <location evidence="2">Endomembrane system</location>
        <topology evidence="2">Multi-pass membrane protein</topology>
    </subcellularLocation>
</comment>
<evidence type="ECO:0000256" key="6">
    <source>
        <dbReference type="ARBA" id="ARBA00022989"/>
    </source>
</evidence>
<evidence type="ECO:0000256" key="1">
    <source>
        <dbReference type="ARBA" id="ARBA00001350"/>
    </source>
</evidence>
<feature type="transmembrane region" description="Helical" evidence="10">
    <location>
        <begin position="201"/>
        <end position="227"/>
    </location>
</feature>
<sequence>MDINTLIFICIIYGIVMFIDYFFKSCMMLPYIDCLKSTGITVKFFRIQFHTDKFNRIVNRHSSKLPGFYKHSFKIGFCVTMILFPVALFFMIYSLCTGSSETTNLSENTGKTSTEEVAHLEILLPGVNLPLNQIGYYILSLLICSFVHEAGHGIAAVVEEIPVSGFGMHLFFILPIAYTQIDTEYLQAAKVWKKLKIFSAGIWNNLILAGWCYILLLLLPIILTPLYNSKEAVFIKKIKPNAPILGENGLYVGDSVYKINDCNVSNEDEWLDCLTESLYHHPAYCVDENFVHENEESVHEVEHLKDGTITCCGSDPALNCFENFDEERLPQYVCLNIRNTIEHAKHYCHKKACPDHVSCVKPLLPNTTTILHIKRRNRTKDFVYYGHPLDILNYVDISNFVPKTKVFEPSLADAISLMLKYLIVFSSGLAIVNVIPCYGLDGQFLVNTIITSLPSKYFSKSRKEILSVSINLIGTFTLLLAIIKIIWTTFL</sequence>
<evidence type="ECO:0000256" key="10">
    <source>
        <dbReference type="SAM" id="Phobius"/>
    </source>
</evidence>
<reference evidence="12" key="2">
    <citation type="submission" date="2022-10" db="EMBL/GenBank/DDBJ databases">
        <authorList>
            <consortium name="ENA_rothamsted_submissions"/>
            <consortium name="culmorum"/>
            <person name="King R."/>
        </authorList>
    </citation>
    <scope>NUCLEOTIDE SEQUENCE</scope>
</reference>
<dbReference type="Pfam" id="PF02163">
    <property type="entry name" value="Peptidase_M50"/>
    <property type="match status" value="1"/>
</dbReference>
<gene>
    <name evidence="12" type="ORF">CHIRRI_LOCUS927</name>
</gene>
<dbReference type="PANTHER" id="PTHR13325">
    <property type="entry name" value="PROTEASE M50 MEMBRANE-BOUND TRANSCRIPTION FACTOR SITE 2 PROTEASE"/>
    <property type="match status" value="1"/>
</dbReference>
<dbReference type="InterPro" id="IPR001193">
    <property type="entry name" value="MBTPS2"/>
</dbReference>
<dbReference type="Proteomes" id="UP001153620">
    <property type="component" value="Chromosome 1"/>
</dbReference>
<dbReference type="GO" id="GO:0005737">
    <property type="term" value="C:cytoplasm"/>
    <property type="evidence" value="ECO:0007669"/>
    <property type="project" value="TreeGrafter"/>
</dbReference>
<comment type="function">
    <text evidence="9">Zinc metalloprotease that mediates intramembrane proteolysis of proteins such as ATF6, ATF6B, SREBF1/SREBP1 and SREBF2/SREBP2. Catalyzes the second step in the proteolytic activation of the sterol regulatory element-binding proteins (SREBPs) SREBF1/SREBP1 and SREBF2/SREBP2: cleaves SREBPs within the first transmembrane segment, thereby releasing the N-terminal segment with a portion of the transmembrane segment attached. Mature N-terminal SREBP fragments shuttle to the nucleus and activate gene transcription. Also mediates the second step in the proteolytic activation of the cyclic AMP-dependent transcription factor ATF-6 (ATF6 and ATF6B). Involved in intramembrane proteolysis during bone formation. In astrocytes and osteoblasts, upon DNA damage and ER stress, mediates the second step of the regulated intramembrane proteolytic activation of the transcription factor CREB3L1, leading to the inhibition of cell-cycle progression.</text>
</comment>
<keyword evidence="5 10" id="KW-0812">Transmembrane</keyword>
<feature type="transmembrane region" description="Helical" evidence="10">
    <location>
        <begin position="134"/>
        <end position="151"/>
    </location>
</feature>
<dbReference type="GO" id="GO:0016020">
    <property type="term" value="C:membrane"/>
    <property type="evidence" value="ECO:0007669"/>
    <property type="project" value="InterPro"/>
</dbReference>
<organism evidence="12 13">
    <name type="scientific">Chironomus riparius</name>
    <dbReference type="NCBI Taxonomy" id="315576"/>
    <lineage>
        <taxon>Eukaryota</taxon>
        <taxon>Metazoa</taxon>
        <taxon>Ecdysozoa</taxon>
        <taxon>Arthropoda</taxon>
        <taxon>Hexapoda</taxon>
        <taxon>Insecta</taxon>
        <taxon>Pterygota</taxon>
        <taxon>Neoptera</taxon>
        <taxon>Endopterygota</taxon>
        <taxon>Diptera</taxon>
        <taxon>Nematocera</taxon>
        <taxon>Chironomoidea</taxon>
        <taxon>Chironomidae</taxon>
        <taxon>Chironominae</taxon>
        <taxon>Chironomus</taxon>
    </lineage>
</organism>
<keyword evidence="7 10" id="KW-0472">Membrane</keyword>
<evidence type="ECO:0000256" key="7">
    <source>
        <dbReference type="ARBA" id="ARBA00023136"/>
    </source>
</evidence>
<proteinExistence type="predicted"/>
<keyword evidence="6 10" id="KW-1133">Transmembrane helix</keyword>
<evidence type="ECO:0000313" key="12">
    <source>
        <dbReference type="EMBL" id="CAG9797941.1"/>
    </source>
</evidence>
<dbReference type="InterPro" id="IPR008915">
    <property type="entry name" value="Peptidase_M50"/>
</dbReference>
<dbReference type="GO" id="GO:0004222">
    <property type="term" value="F:metalloendopeptidase activity"/>
    <property type="evidence" value="ECO:0007669"/>
    <property type="project" value="InterPro"/>
</dbReference>
<evidence type="ECO:0000256" key="3">
    <source>
        <dbReference type="ARBA" id="ARBA00012347"/>
    </source>
</evidence>
<keyword evidence="13" id="KW-1185">Reference proteome</keyword>
<name>A0A9N9RIY1_9DIPT</name>
<evidence type="ECO:0000256" key="8">
    <source>
        <dbReference type="ARBA" id="ARBA00032658"/>
    </source>
</evidence>
<dbReference type="PRINTS" id="PR01000">
    <property type="entry name" value="SREBPS2PTASE"/>
</dbReference>
<feature type="domain" description="Peptidase M50" evidence="11">
    <location>
        <begin position="136"/>
        <end position="467"/>
    </location>
</feature>
<dbReference type="PANTHER" id="PTHR13325:SF3">
    <property type="entry name" value="MEMBRANE-BOUND TRANSCRIPTION FACTOR SITE-2 PROTEASE"/>
    <property type="match status" value="1"/>
</dbReference>
<feature type="transmembrane region" description="Helical" evidence="10">
    <location>
        <begin position="6"/>
        <end position="23"/>
    </location>
</feature>
<dbReference type="OrthoDB" id="69989at2759"/>
<evidence type="ECO:0000259" key="11">
    <source>
        <dbReference type="Pfam" id="PF02163"/>
    </source>
</evidence>
<feature type="transmembrane region" description="Helical" evidence="10">
    <location>
        <begin position="163"/>
        <end position="181"/>
    </location>
</feature>
<dbReference type="AlphaFoldDB" id="A0A9N9RIY1"/>
<reference evidence="12" key="1">
    <citation type="submission" date="2022-01" db="EMBL/GenBank/DDBJ databases">
        <authorList>
            <person name="King R."/>
        </authorList>
    </citation>
    <scope>NUCLEOTIDE SEQUENCE</scope>
</reference>
<evidence type="ECO:0000256" key="2">
    <source>
        <dbReference type="ARBA" id="ARBA00004127"/>
    </source>
</evidence>